<gene>
    <name evidence="2" type="ORF">IPN75_14340</name>
</gene>
<organism evidence="2 3">
    <name type="scientific">Candidatus Dechloromonas phosphorivorans</name>
    <dbReference type="NCBI Taxonomy" id="2899244"/>
    <lineage>
        <taxon>Bacteria</taxon>
        <taxon>Pseudomonadati</taxon>
        <taxon>Pseudomonadota</taxon>
        <taxon>Betaproteobacteria</taxon>
        <taxon>Rhodocyclales</taxon>
        <taxon>Azonexaceae</taxon>
        <taxon>Dechloromonas</taxon>
    </lineage>
</organism>
<dbReference type="EMBL" id="JADKBR010000017">
    <property type="protein sequence ID" value="MBK8891455.1"/>
    <property type="molecule type" value="Genomic_DNA"/>
</dbReference>
<keyword evidence="1" id="KW-0472">Membrane</keyword>
<dbReference type="InterPro" id="IPR018692">
    <property type="entry name" value="DUF2189"/>
</dbReference>
<protein>
    <submittedName>
        <fullName evidence="2">DUF2189 domain-containing protein</fullName>
    </submittedName>
</protein>
<accession>A0A9D7QNY0</accession>
<feature type="transmembrane region" description="Helical" evidence="1">
    <location>
        <begin position="15"/>
        <end position="35"/>
    </location>
</feature>
<dbReference type="Pfam" id="PF09955">
    <property type="entry name" value="DUF2189"/>
    <property type="match status" value="1"/>
</dbReference>
<evidence type="ECO:0000313" key="2">
    <source>
        <dbReference type="EMBL" id="MBK8891455.1"/>
    </source>
</evidence>
<feature type="transmembrane region" description="Helical" evidence="1">
    <location>
        <begin position="115"/>
        <end position="148"/>
    </location>
</feature>
<feature type="transmembrane region" description="Helical" evidence="1">
    <location>
        <begin position="47"/>
        <end position="66"/>
    </location>
</feature>
<dbReference type="AlphaFoldDB" id="A0A9D7QNY0"/>
<feature type="transmembrane region" description="Helical" evidence="1">
    <location>
        <begin position="216"/>
        <end position="243"/>
    </location>
</feature>
<keyword evidence="1" id="KW-0812">Transmembrane</keyword>
<sequence length="265" mass="28240">MTPPPDATSETQADSGSLLATIARVHIGAPFTWLAKGLSDVHAAPTASLFYGIVFAIMGWAIVFFYGHAYSLTVALIGGFMLLGPGLAMGLYGLSRQRESGQVPRLQPSLTIWRVNLSNLGIFALVTGVVFLIWARASMVVFAVFYSSGLPTADDFLRELLAFENAEFVIAYLFIGSGFAAFIFSISVVAVPLMLDRDKDAISAMLLSLATVAKNPLPMLVWAALIVTLAGIGFATAFTGLIVTIPVLGHATWHAYRALIPPTAD</sequence>
<comment type="caution">
    <text evidence="2">The sequence shown here is derived from an EMBL/GenBank/DDBJ whole genome shotgun (WGS) entry which is preliminary data.</text>
</comment>
<evidence type="ECO:0000313" key="3">
    <source>
        <dbReference type="Proteomes" id="UP000808146"/>
    </source>
</evidence>
<feature type="transmembrane region" description="Helical" evidence="1">
    <location>
        <begin position="72"/>
        <end position="94"/>
    </location>
</feature>
<proteinExistence type="predicted"/>
<dbReference type="Proteomes" id="UP000808146">
    <property type="component" value="Unassembled WGS sequence"/>
</dbReference>
<keyword evidence="1" id="KW-1133">Transmembrane helix</keyword>
<evidence type="ECO:0000256" key="1">
    <source>
        <dbReference type="SAM" id="Phobius"/>
    </source>
</evidence>
<name>A0A9D7QNY0_9RHOO</name>
<feature type="transmembrane region" description="Helical" evidence="1">
    <location>
        <begin position="168"/>
        <end position="195"/>
    </location>
</feature>
<reference evidence="2" key="1">
    <citation type="submission" date="2020-10" db="EMBL/GenBank/DDBJ databases">
        <title>Connecting structure to function with the recovery of over 1000 high-quality activated sludge metagenome-assembled genomes encoding full-length rRNA genes using long-read sequencing.</title>
        <authorList>
            <person name="Singleton C.M."/>
            <person name="Petriglieri F."/>
            <person name="Kristensen J.M."/>
            <person name="Kirkegaard R.H."/>
            <person name="Michaelsen T.Y."/>
            <person name="Andersen M.H."/>
            <person name="Karst S.M."/>
            <person name="Dueholm M.S."/>
            <person name="Nielsen P.H."/>
            <person name="Albertsen M."/>
        </authorList>
    </citation>
    <scope>NUCLEOTIDE SEQUENCE</scope>
    <source>
        <strain evidence="2">OdNE_18-Q3-R46-58_BAT3C.305</strain>
    </source>
</reference>